<accession>A0ABT6F873</accession>
<dbReference type="InterPro" id="IPR003439">
    <property type="entry name" value="ABC_transporter-like_ATP-bd"/>
</dbReference>
<evidence type="ECO:0000256" key="4">
    <source>
        <dbReference type="ARBA" id="ARBA00022840"/>
    </source>
</evidence>
<dbReference type="PANTHER" id="PTHR43335:SF4">
    <property type="entry name" value="ABC TRANSPORTER, ATP-BINDING PROTEIN"/>
    <property type="match status" value="1"/>
</dbReference>
<dbReference type="Pfam" id="PF00005">
    <property type="entry name" value="ABC_tran"/>
    <property type="match status" value="1"/>
</dbReference>
<evidence type="ECO:0000313" key="7">
    <source>
        <dbReference type="Proteomes" id="UP001216907"/>
    </source>
</evidence>
<feature type="domain" description="ABC transporter" evidence="5">
    <location>
        <begin position="2"/>
        <end position="231"/>
    </location>
</feature>
<protein>
    <submittedName>
        <fullName evidence="6">ATP-binding cassette domain-containing protein</fullName>
    </submittedName>
</protein>
<evidence type="ECO:0000256" key="2">
    <source>
        <dbReference type="ARBA" id="ARBA00022448"/>
    </source>
</evidence>
<keyword evidence="4 6" id="KW-0067">ATP-binding</keyword>
<dbReference type="PROSITE" id="PS50893">
    <property type="entry name" value="ABC_TRANSPORTER_2"/>
    <property type="match status" value="1"/>
</dbReference>
<dbReference type="InterPro" id="IPR003593">
    <property type="entry name" value="AAA+_ATPase"/>
</dbReference>
<keyword evidence="7" id="KW-1185">Reference proteome</keyword>
<evidence type="ECO:0000256" key="1">
    <source>
        <dbReference type="ARBA" id="ARBA00005417"/>
    </source>
</evidence>
<evidence type="ECO:0000256" key="3">
    <source>
        <dbReference type="ARBA" id="ARBA00022741"/>
    </source>
</evidence>
<evidence type="ECO:0000259" key="5">
    <source>
        <dbReference type="PROSITE" id="PS50893"/>
    </source>
</evidence>
<dbReference type="CDD" id="cd03230">
    <property type="entry name" value="ABC_DR_subfamily_A"/>
    <property type="match status" value="1"/>
</dbReference>
<comment type="similarity">
    <text evidence="1">Belongs to the ABC transporter superfamily.</text>
</comment>
<dbReference type="InterPro" id="IPR027417">
    <property type="entry name" value="P-loop_NTPase"/>
</dbReference>
<dbReference type="GO" id="GO:0005524">
    <property type="term" value="F:ATP binding"/>
    <property type="evidence" value="ECO:0007669"/>
    <property type="project" value="UniProtKB-KW"/>
</dbReference>
<name>A0ABT6F873_9BACT</name>
<dbReference type="PANTHER" id="PTHR43335">
    <property type="entry name" value="ABC TRANSPORTER, ATP-BINDING PROTEIN"/>
    <property type="match status" value="1"/>
</dbReference>
<evidence type="ECO:0000313" key="6">
    <source>
        <dbReference type="EMBL" id="MDG3003707.1"/>
    </source>
</evidence>
<sequence>MIEVHRLSKSYGPVQALDRISFALGRGEVAGLLGPNGAGKTTTMRILTTYLAPTSGRAVLCGRDVLDEPLEVRRNVGYLPENVPLYGEMRVRELLEFRARLKDVPRSKRRHSVSGAIARCGLGEVENRPVGKLSRGFRQRVGLADAIVHDPPILILDEPTAGMDPIQVREVRSLVRELGERHTVLLSTHIMSEVEAVCSRVVIIAQGRIALDAPVAELRSDAALLVEARGPAEAIRKLLMAVPGVASVRIAGDRDGVASLELGLKPGEDPREVIAMRVAANGWPLRGLETRRRSLEERFVEAVSRSSLDALDREAG</sequence>
<reference evidence="6 7" key="1">
    <citation type="submission" date="2023-03" db="EMBL/GenBank/DDBJ databases">
        <title>Paludisphaera mucosa sp. nov. a novel planctomycete from northern fen.</title>
        <authorList>
            <person name="Ivanova A."/>
        </authorList>
    </citation>
    <scope>NUCLEOTIDE SEQUENCE [LARGE SCALE GENOMIC DNA]</scope>
    <source>
        <strain evidence="6 7">Pla2</strain>
    </source>
</reference>
<dbReference type="SMART" id="SM00382">
    <property type="entry name" value="AAA"/>
    <property type="match status" value="1"/>
</dbReference>
<keyword evidence="2" id="KW-0813">Transport</keyword>
<gene>
    <name evidence="6" type="ORF">PZE19_07995</name>
</gene>
<proteinExistence type="inferred from homology"/>
<dbReference type="EMBL" id="JARRAG010000001">
    <property type="protein sequence ID" value="MDG3003707.1"/>
    <property type="molecule type" value="Genomic_DNA"/>
</dbReference>
<keyword evidence="3" id="KW-0547">Nucleotide-binding</keyword>
<dbReference type="RefSeq" id="WP_277860056.1">
    <property type="nucleotide sequence ID" value="NZ_JARRAG010000001.1"/>
</dbReference>
<comment type="caution">
    <text evidence="6">The sequence shown here is derived from an EMBL/GenBank/DDBJ whole genome shotgun (WGS) entry which is preliminary data.</text>
</comment>
<dbReference type="Proteomes" id="UP001216907">
    <property type="component" value="Unassembled WGS sequence"/>
</dbReference>
<organism evidence="6 7">
    <name type="scientific">Paludisphaera mucosa</name>
    <dbReference type="NCBI Taxonomy" id="3030827"/>
    <lineage>
        <taxon>Bacteria</taxon>
        <taxon>Pseudomonadati</taxon>
        <taxon>Planctomycetota</taxon>
        <taxon>Planctomycetia</taxon>
        <taxon>Isosphaerales</taxon>
        <taxon>Isosphaeraceae</taxon>
        <taxon>Paludisphaera</taxon>
    </lineage>
</organism>
<dbReference type="SUPFAM" id="SSF52540">
    <property type="entry name" value="P-loop containing nucleoside triphosphate hydrolases"/>
    <property type="match status" value="1"/>
</dbReference>
<dbReference type="Gene3D" id="3.40.50.300">
    <property type="entry name" value="P-loop containing nucleotide triphosphate hydrolases"/>
    <property type="match status" value="1"/>
</dbReference>